<dbReference type="GO" id="GO:0003677">
    <property type="term" value="F:DNA binding"/>
    <property type="evidence" value="ECO:0007669"/>
    <property type="project" value="InterPro"/>
</dbReference>
<dbReference type="PROSITE" id="PS50943">
    <property type="entry name" value="HTH_CROC1"/>
    <property type="match status" value="1"/>
</dbReference>
<dbReference type="EMBL" id="BK016198">
    <property type="protein sequence ID" value="DAG01748.1"/>
    <property type="molecule type" value="Genomic_DNA"/>
</dbReference>
<evidence type="ECO:0000313" key="2">
    <source>
        <dbReference type="EMBL" id="DAG01748.1"/>
    </source>
</evidence>
<sequence>MGFYEKYLCLCNSINKSPSAVALELKIGKPSVTRWKNGATPRDATVLKIADYFGVTVPELMAGVGEQEKAPATEGEGYDDKITRLYTQLPKLSDRQREMILGIVDEMLKNGEA</sequence>
<dbReference type="Pfam" id="PF01381">
    <property type="entry name" value="HTH_3"/>
    <property type="match status" value="1"/>
</dbReference>
<dbReference type="Gene3D" id="1.10.260.40">
    <property type="entry name" value="lambda repressor-like DNA-binding domains"/>
    <property type="match status" value="1"/>
</dbReference>
<proteinExistence type="predicted"/>
<dbReference type="SUPFAM" id="SSF47413">
    <property type="entry name" value="lambda repressor-like DNA-binding domains"/>
    <property type="match status" value="1"/>
</dbReference>
<reference evidence="2" key="1">
    <citation type="journal article" date="2021" name="Proc. Natl. Acad. Sci. U.S.A.">
        <title>A Catalog of Tens of Thousands of Viruses from Human Metagenomes Reveals Hidden Associations with Chronic Diseases.</title>
        <authorList>
            <person name="Tisza M.J."/>
            <person name="Buck C.B."/>
        </authorList>
    </citation>
    <scope>NUCLEOTIDE SEQUENCE</scope>
    <source>
        <strain evidence="2">Ctjsp22</strain>
    </source>
</reference>
<protein>
    <submittedName>
        <fullName evidence="2">Helix-turn-helix domain protein</fullName>
    </submittedName>
</protein>
<dbReference type="InterPro" id="IPR001387">
    <property type="entry name" value="Cro/C1-type_HTH"/>
</dbReference>
<name>A0A8S5V4X9_9CAUD</name>
<accession>A0A8S5V4X9</accession>
<organism evidence="2">
    <name type="scientific">Siphoviridae sp. ctjsp22</name>
    <dbReference type="NCBI Taxonomy" id="2825636"/>
    <lineage>
        <taxon>Viruses</taxon>
        <taxon>Duplodnaviria</taxon>
        <taxon>Heunggongvirae</taxon>
        <taxon>Uroviricota</taxon>
        <taxon>Caudoviricetes</taxon>
    </lineage>
</organism>
<dbReference type="InterPro" id="IPR010982">
    <property type="entry name" value="Lambda_DNA-bd_dom_sf"/>
</dbReference>
<dbReference type="CDD" id="cd00093">
    <property type="entry name" value="HTH_XRE"/>
    <property type="match status" value="1"/>
</dbReference>
<feature type="domain" description="HTH cro/C1-type" evidence="1">
    <location>
        <begin position="15"/>
        <end position="60"/>
    </location>
</feature>
<evidence type="ECO:0000259" key="1">
    <source>
        <dbReference type="PROSITE" id="PS50943"/>
    </source>
</evidence>